<dbReference type="EMBL" id="JAEHOE010000102">
    <property type="protein sequence ID" value="KAG2487065.1"/>
    <property type="molecule type" value="Genomic_DNA"/>
</dbReference>
<accession>A0A835XP50</accession>
<feature type="compositionally biased region" description="Pro residues" evidence="1">
    <location>
        <begin position="16"/>
        <end position="49"/>
    </location>
</feature>
<comment type="caution">
    <text evidence="2">The sequence shown here is derived from an EMBL/GenBank/DDBJ whole genome shotgun (WGS) entry which is preliminary data.</text>
</comment>
<dbReference type="AlphaFoldDB" id="A0A835XP50"/>
<evidence type="ECO:0000256" key="1">
    <source>
        <dbReference type="SAM" id="MobiDB-lite"/>
    </source>
</evidence>
<proteinExistence type="predicted"/>
<name>A0A835XP50_9CHLO</name>
<evidence type="ECO:0000313" key="2">
    <source>
        <dbReference type="EMBL" id="KAG2487065.1"/>
    </source>
</evidence>
<gene>
    <name evidence="2" type="ORF">HYH03_014311</name>
</gene>
<reference evidence="2" key="1">
    <citation type="journal article" date="2020" name="bioRxiv">
        <title>Comparative genomics of Chlamydomonas.</title>
        <authorList>
            <person name="Craig R.J."/>
            <person name="Hasan A.R."/>
            <person name="Ness R.W."/>
            <person name="Keightley P.D."/>
        </authorList>
    </citation>
    <scope>NUCLEOTIDE SEQUENCE</scope>
    <source>
        <strain evidence="2">CCAP 11/70</strain>
    </source>
</reference>
<evidence type="ECO:0000313" key="3">
    <source>
        <dbReference type="Proteomes" id="UP000612055"/>
    </source>
</evidence>
<dbReference type="Proteomes" id="UP000612055">
    <property type="component" value="Unassembled WGS sequence"/>
</dbReference>
<feature type="region of interest" description="Disordered" evidence="1">
    <location>
        <begin position="1"/>
        <end position="49"/>
    </location>
</feature>
<protein>
    <submittedName>
        <fullName evidence="2">Uncharacterized protein</fullName>
    </submittedName>
</protein>
<sequence>MTEETKAPEQAYTPAPDAPVAPPPAPVAPPPPPAAAMPPPQPAYAGPPVPQAMAVQQPATQANYANGVCVCGGTLGPERWTLTAWVLCLFCCPFNFCYPYCMPAQRTCTACGRVAFKAV</sequence>
<keyword evidence="3" id="KW-1185">Reference proteome</keyword>
<organism evidence="2 3">
    <name type="scientific">Edaphochlamys debaryana</name>
    <dbReference type="NCBI Taxonomy" id="47281"/>
    <lineage>
        <taxon>Eukaryota</taxon>
        <taxon>Viridiplantae</taxon>
        <taxon>Chlorophyta</taxon>
        <taxon>core chlorophytes</taxon>
        <taxon>Chlorophyceae</taxon>
        <taxon>CS clade</taxon>
        <taxon>Chlamydomonadales</taxon>
        <taxon>Chlamydomonadales incertae sedis</taxon>
        <taxon>Edaphochlamys</taxon>
    </lineage>
</organism>